<dbReference type="CDD" id="cd07067">
    <property type="entry name" value="HP_PGM_like"/>
    <property type="match status" value="1"/>
</dbReference>
<dbReference type="HOGENOM" id="CLU_235417_0_0_1"/>
<dbReference type="InterPro" id="IPR002885">
    <property type="entry name" value="PPR_rpt"/>
</dbReference>
<dbReference type="Gene3D" id="1.25.40.10">
    <property type="entry name" value="Tetratricopeptide repeat domain"/>
    <property type="match status" value="5"/>
</dbReference>
<feature type="compositionally biased region" description="Low complexity" evidence="7">
    <location>
        <begin position="1579"/>
        <end position="1594"/>
    </location>
</feature>
<dbReference type="GO" id="GO:0016705">
    <property type="term" value="F:oxidoreductase activity, acting on paired donors, with incorporation or reduction of molecular oxygen"/>
    <property type="evidence" value="ECO:0007669"/>
    <property type="project" value="InterPro"/>
</dbReference>
<feature type="binding site" evidence="5">
    <location>
        <begin position="554"/>
        <end position="561"/>
    </location>
    <ligand>
        <name>substrate</name>
    </ligand>
</feature>
<comment type="similarity">
    <text evidence="1">Belongs to the PPR family. P subfamily.</text>
</comment>
<dbReference type="InterPro" id="IPR011990">
    <property type="entry name" value="TPR-like_helical_dom_sf"/>
</dbReference>
<feature type="repeat" description="PPR" evidence="6">
    <location>
        <begin position="1193"/>
        <end position="1227"/>
    </location>
</feature>
<dbReference type="SUPFAM" id="SSF53254">
    <property type="entry name" value="Phosphoglycerate mutase-like"/>
    <property type="match status" value="1"/>
</dbReference>
<dbReference type="Gramene" id="ORUFI11G02290.1">
    <property type="protein sequence ID" value="ORUFI11G02290.1"/>
    <property type="gene ID" value="ORUFI11G02290"/>
</dbReference>
<dbReference type="PROSITE" id="PS00086">
    <property type="entry name" value="CYTOCHROME_P450"/>
    <property type="match status" value="1"/>
</dbReference>
<dbReference type="SMART" id="SM00855">
    <property type="entry name" value="PGAM"/>
    <property type="match status" value="1"/>
</dbReference>
<dbReference type="eggNOG" id="KOG0157">
    <property type="taxonomic scope" value="Eukaryota"/>
</dbReference>
<dbReference type="InterPro" id="IPR001128">
    <property type="entry name" value="Cyt_P450"/>
</dbReference>
<dbReference type="EnsemblPlants" id="ORUFI11G02290.1">
    <property type="protein sequence ID" value="ORUFI11G02290.1"/>
    <property type="gene ID" value="ORUFI11G02290"/>
</dbReference>
<evidence type="ECO:0000256" key="6">
    <source>
        <dbReference type="PROSITE-ProRule" id="PRU00708"/>
    </source>
</evidence>
<feature type="repeat" description="PPR" evidence="6">
    <location>
        <begin position="1263"/>
        <end position="1297"/>
    </location>
</feature>
<dbReference type="OMA" id="WHADLSI"/>
<dbReference type="PRINTS" id="PR00385">
    <property type="entry name" value="P450"/>
</dbReference>
<name>A0A0E0R3X3_ORYRU</name>
<evidence type="ECO:0000256" key="1">
    <source>
        <dbReference type="ARBA" id="ARBA00007626"/>
    </source>
</evidence>
<dbReference type="Pfam" id="PF13041">
    <property type="entry name" value="PPR_2"/>
    <property type="match status" value="5"/>
</dbReference>
<dbReference type="eggNOG" id="KOG4197">
    <property type="taxonomic scope" value="Eukaryota"/>
</dbReference>
<dbReference type="PROSITE" id="PS51375">
    <property type="entry name" value="PPR"/>
    <property type="match status" value="9"/>
</dbReference>
<evidence type="ECO:0000313" key="8">
    <source>
        <dbReference type="EnsemblPlants" id="ORUFI11G02290.1"/>
    </source>
</evidence>
<dbReference type="InterPro" id="IPR029033">
    <property type="entry name" value="His_PPase_superfam"/>
</dbReference>
<dbReference type="Pfam" id="PF01535">
    <property type="entry name" value="PPR"/>
    <property type="match status" value="1"/>
</dbReference>
<dbReference type="NCBIfam" id="TIGR00756">
    <property type="entry name" value="PPR"/>
    <property type="match status" value="8"/>
</dbReference>
<evidence type="ECO:0000256" key="4">
    <source>
        <dbReference type="PIRSR" id="PIRSR613078-1"/>
    </source>
</evidence>
<feature type="repeat" description="PPR" evidence="6">
    <location>
        <begin position="1053"/>
        <end position="1087"/>
    </location>
</feature>
<feature type="active site" description="Tele-phosphohistidine intermediate" evidence="4">
    <location>
        <position position="555"/>
    </location>
</feature>
<dbReference type="InterPro" id="IPR001345">
    <property type="entry name" value="PG/BPGM_mutase_AS"/>
</dbReference>
<proteinExistence type="inferred from homology"/>
<feature type="repeat" description="PPR" evidence="6">
    <location>
        <begin position="1350"/>
        <end position="1384"/>
    </location>
</feature>
<evidence type="ECO:0000256" key="2">
    <source>
        <dbReference type="ARBA" id="ARBA00022737"/>
    </source>
</evidence>
<feature type="repeat" description="PPR" evidence="6">
    <location>
        <begin position="1158"/>
        <end position="1192"/>
    </location>
</feature>
<dbReference type="Gene3D" id="1.10.630.10">
    <property type="entry name" value="Cytochrome P450"/>
    <property type="match status" value="3"/>
</dbReference>
<keyword evidence="3" id="KW-0809">Transit peptide</keyword>
<feature type="repeat" description="PPR" evidence="6">
    <location>
        <begin position="1088"/>
        <end position="1122"/>
    </location>
</feature>
<dbReference type="PANTHER" id="PTHR47941">
    <property type="entry name" value="PENTATRICOPEPTIDE REPEAT-CONTAINING PROTEIN 3, MITOCHONDRIAL"/>
    <property type="match status" value="1"/>
</dbReference>
<dbReference type="Proteomes" id="UP000008022">
    <property type="component" value="Unassembled WGS sequence"/>
</dbReference>
<protein>
    <submittedName>
        <fullName evidence="8">Uncharacterized protein</fullName>
    </submittedName>
</protein>
<dbReference type="InterPro" id="IPR017972">
    <property type="entry name" value="Cyt_P450_CS"/>
</dbReference>
<dbReference type="InterPro" id="IPR036396">
    <property type="entry name" value="Cyt_P450_sf"/>
</dbReference>
<feature type="repeat" description="PPR" evidence="6">
    <location>
        <begin position="1018"/>
        <end position="1052"/>
    </location>
</feature>
<reference evidence="9" key="1">
    <citation type="submission" date="2013-06" db="EMBL/GenBank/DDBJ databases">
        <authorList>
            <person name="Zhao Q."/>
        </authorList>
    </citation>
    <scope>NUCLEOTIDE SEQUENCE</scope>
    <source>
        <strain evidence="9">cv. W1943</strain>
    </source>
</reference>
<evidence type="ECO:0000256" key="3">
    <source>
        <dbReference type="ARBA" id="ARBA00022946"/>
    </source>
</evidence>
<dbReference type="Pfam" id="PF00300">
    <property type="entry name" value="His_Phos_1"/>
    <property type="match status" value="1"/>
</dbReference>
<organism evidence="8 9">
    <name type="scientific">Oryza rufipogon</name>
    <name type="common">Brownbeard rice</name>
    <name type="synonym">Asian wild rice</name>
    <dbReference type="NCBI Taxonomy" id="4529"/>
    <lineage>
        <taxon>Eukaryota</taxon>
        <taxon>Viridiplantae</taxon>
        <taxon>Streptophyta</taxon>
        <taxon>Embryophyta</taxon>
        <taxon>Tracheophyta</taxon>
        <taxon>Spermatophyta</taxon>
        <taxon>Magnoliopsida</taxon>
        <taxon>Liliopsida</taxon>
        <taxon>Poales</taxon>
        <taxon>Poaceae</taxon>
        <taxon>BOP clade</taxon>
        <taxon>Oryzoideae</taxon>
        <taxon>Oryzeae</taxon>
        <taxon>Oryzinae</taxon>
        <taxon>Oryza</taxon>
    </lineage>
</organism>
<dbReference type="InterPro" id="IPR013078">
    <property type="entry name" value="His_Pase_superF_clade-1"/>
</dbReference>
<dbReference type="GO" id="GO:0020037">
    <property type="term" value="F:heme binding"/>
    <property type="evidence" value="ECO:0007669"/>
    <property type="project" value="InterPro"/>
</dbReference>
<feature type="repeat" description="PPR" evidence="6">
    <location>
        <begin position="1123"/>
        <end position="1157"/>
    </location>
</feature>
<feature type="region of interest" description="Disordered" evidence="7">
    <location>
        <begin position="1565"/>
        <end position="1607"/>
    </location>
</feature>
<dbReference type="SUPFAM" id="SSF48264">
    <property type="entry name" value="Cytochrome P450"/>
    <property type="match status" value="3"/>
</dbReference>
<reference evidence="8" key="2">
    <citation type="submission" date="2015-06" db="UniProtKB">
        <authorList>
            <consortium name="EnsemblPlants"/>
        </authorList>
    </citation>
    <scope>IDENTIFICATION</scope>
</reference>
<dbReference type="GO" id="GO:0005506">
    <property type="term" value="F:iron ion binding"/>
    <property type="evidence" value="ECO:0007669"/>
    <property type="project" value="InterPro"/>
</dbReference>
<evidence type="ECO:0000256" key="5">
    <source>
        <dbReference type="PIRSR" id="PIRSR613078-2"/>
    </source>
</evidence>
<evidence type="ECO:0000313" key="9">
    <source>
        <dbReference type="Proteomes" id="UP000008022"/>
    </source>
</evidence>
<dbReference type="eggNOG" id="KOG0235">
    <property type="taxonomic scope" value="Eukaryota"/>
</dbReference>
<evidence type="ECO:0000256" key="7">
    <source>
        <dbReference type="SAM" id="MobiDB-lite"/>
    </source>
</evidence>
<dbReference type="GO" id="GO:0004497">
    <property type="term" value="F:monooxygenase activity"/>
    <property type="evidence" value="ECO:0007669"/>
    <property type="project" value="InterPro"/>
</dbReference>
<dbReference type="STRING" id="4529.A0A0E0R3X3"/>
<dbReference type="Gene3D" id="3.40.50.1240">
    <property type="entry name" value="Phosphoglycerate mutase-like"/>
    <property type="match status" value="1"/>
</dbReference>
<keyword evidence="2" id="KW-0677">Repeat</keyword>
<feature type="active site" description="Proton donor/acceptor" evidence="4">
    <location>
        <position position="630"/>
    </location>
</feature>
<dbReference type="FunFam" id="3.40.50.1240:FF:000137">
    <property type="match status" value="1"/>
</dbReference>
<dbReference type="PROSITE" id="PS00175">
    <property type="entry name" value="PG_MUTASE"/>
    <property type="match status" value="1"/>
</dbReference>
<accession>A0A0E0R3X3</accession>
<feature type="binding site" evidence="5">
    <location>
        <position position="605"/>
    </location>
    <ligand>
        <name>substrate</name>
    </ligand>
</feature>
<dbReference type="Pfam" id="PF00067">
    <property type="entry name" value="p450"/>
    <property type="match status" value="2"/>
</dbReference>
<feature type="repeat" description="PPR" evidence="6">
    <location>
        <begin position="1228"/>
        <end position="1262"/>
    </location>
</feature>
<sequence length="1919" mass="211882">MHNFGEALDLVIGRFMDPIEVSWKIKKWLNIGTERRLKKAIADVHAFAMDIKAIADVHAFAMDIVRARRQSASVKDRDDVLSRFVASDEYSDEVLRDIVLSFLVAGRETTSSGLTWFFWLLSSRPDVVARIADEVRAVRKATGTRPGEPFGFDTLREMHYLHAALTESMRLYPPGPIERKATLADDSVEMEFYAYSMLLILPLILYMSYHLTRTLAEKKPTTHGLKAHPLLGHLPAFVKNSHRFLDWSTELIAGSPEMRIGLWIPGMRSGIVTGNPADVEHILRTNFANYPKGQHAIGMLEDFLGHGLFNSDGEQWLWQRKNASYDAYAMGRLAAIWGEDCMEYRPERWLGDDGAFQPASPFRFTVFHAGPRMCLGKEMAYVQMKSIEMAYVQMKSIVANVLEELVVDVVKEVAGGGAPEHVFSISLRMKGGLPVKIRRKGNEIEIPTFVIEELCWHADLSIQLTQIIPDTSIRVFHISSTTGRWILERLFRPRIQAAGPAGRRWLRLAATLRPISPATAAVRYPLFPLACGREVSAVTMAKEVDRFVELVVVRHGETSWNASRIVQGQMDPELNEIGKQQAVVVARRLAREARPAAIYSSDLKRAAETAEIIAKACDVSNLMLTEALRERHMGYLQGLMWDDAVNKSPSVFKGFANFEVKNGLDFDDRNHELPRVIVVGHGAAILELCRHTDPPNRSIRRKIPNTSLNIFRISGVTGRWILERCGDVGHLSENGFLENHDELIMNYSLFVELAVYQSANQSQKREKWLIRMSLRLRSGSLPLLPRITPLPRRRLRRSHSPNPLISPAVAASLAGVLATRSTNPTWARSLAALLPSPLSDAHLAAAVSSLPDPDLALALLSWSQSPDHHEALPGPATPLAHSALLRLLASSRRFDAVDDTLQSMSLAGAAPTRACLGALVAAYADAGMLGKATDMCERLREQYGSLPEVTHCNRLLKLLVEQRRWDDARKLYDEMLGEDSGADNYSTCVLVRGLCLEGRVEEGLKLIEARWGAGCIPHVVFYNVLIDGYCRRGDMGRGLLLLGEMEAKGFLPTLVTYGSLINCLGKKGDLEKIGSLFLEMRKRGLSPNVQIYNSVIDALCKCWSATQAMVILKQMFASGCDPDIITFNTLITGLCHEGHVRKAEHFLREAIRRELNPNQLSYTPLIHGFCMRGELMAASDLLMEMMGRGHTPDVVTFGALIHGLVVAGKVSEALIVREKMTERQVFPDVNIYNVLISGLCKKHMLPAAKNILEEMLEKNVQPDEFVYATLIDGFIRSENLGDARKIFEFMEHKGVRPDIVSCNAMIKVNGLTSCTPCVINSICCNTSEVHGKDALLVVFKKLVFDIGDPRNSAYNAIIFSLCRHNMLREALDFKNRMAKKGYVPNPITFLSLLYGFCSVGKSVNWRTILPNEFQQEEFEIIFRYKFLFDQYATESVCCEVSRQLEVERAGTFIVTVADLQITTPSVRPSLSSPPFILSVTESTCSGTPPPATSLTTSTSNSSSTFATMDFICTYAISFPRHILGPAWNTPARRSVPSGSVSSAAHDCESIGAGGYSRIDSCISRSASNPNGSPGRVPVASLTARTSSAMRATTSGRDDKNQKNQLSPDAVVSRPAMRKLRTMSRRTSSLCSSLATNLDRTSSLSFTDALWRRARTMSMAKAWTSAMAFLRRRSVPTLSHFLIFQETSMGSKKRPTTRSCASPKVCMNSDLASSMTPPSARHRGSCPNATIQMHLLQVEDDDIAIATTITGGAAEQREEAVGDLGLHDVDDEPAQGAVAELVAGVLALPEPLLAVGVEEAVAEEVLEHANGVLPLGIVGEVGAQDVLDVGRVAGDDAGAHPGDPEAHPHLRAADDELRRPVEEAVAVVDERREVAEQRVRLEAMGGGLLLVGEDSGEVVGHVEYRREDEEHGIVVSVHCH</sequence>
<keyword evidence="9" id="KW-1185">Reference proteome</keyword>